<dbReference type="EMBL" id="JADMLG010000023">
    <property type="protein sequence ID" value="MBH0781326.1"/>
    <property type="molecule type" value="Genomic_DNA"/>
</dbReference>
<dbReference type="GO" id="GO:0016787">
    <property type="term" value="F:hydrolase activity"/>
    <property type="evidence" value="ECO:0007669"/>
    <property type="project" value="UniProtKB-KW"/>
</dbReference>
<evidence type="ECO:0000259" key="1">
    <source>
        <dbReference type="Pfam" id="PF00561"/>
    </source>
</evidence>
<reference evidence="2" key="1">
    <citation type="submission" date="2020-11" db="EMBL/GenBank/DDBJ databases">
        <title>Nocardia NEAU-351.nov., a novel actinomycete isolated from the cow dung.</title>
        <authorList>
            <person name="Zhang X."/>
        </authorList>
    </citation>
    <scope>NUCLEOTIDE SEQUENCE</scope>
    <source>
        <strain evidence="2">NEAU-351</strain>
    </source>
</reference>
<protein>
    <submittedName>
        <fullName evidence="2">Alpha/beta hydrolase</fullName>
    </submittedName>
</protein>
<dbReference type="InterPro" id="IPR029058">
    <property type="entry name" value="AB_hydrolase_fold"/>
</dbReference>
<keyword evidence="3" id="KW-1185">Reference proteome</keyword>
<dbReference type="SUPFAM" id="SSF53474">
    <property type="entry name" value="alpha/beta-Hydrolases"/>
    <property type="match status" value="1"/>
</dbReference>
<dbReference type="PANTHER" id="PTHR43433">
    <property type="entry name" value="HYDROLASE, ALPHA/BETA FOLD FAMILY PROTEIN"/>
    <property type="match status" value="1"/>
</dbReference>
<dbReference type="AlphaFoldDB" id="A0A931N783"/>
<dbReference type="PRINTS" id="PR00111">
    <property type="entry name" value="ABHYDROLASE"/>
</dbReference>
<sequence length="351" mass="37554">MLVTSMQTIAALRGTEPLTAAYRAGLRGRAYATAALNKPTAPHEVIPVTTADGARLRVHAYGRADAPTIVLVHGWSCSIEYWYPQINAFADRYRVLTYDQRGHGESGLGRSRLGAASLASDLNAVLHAGLARGERAVLVGHSMGGMTIQAWAARYPDQVAERASEIVLVNTAAREVRGETDMLPLLNKPLTVGARPVTLCGSTLRMPSLVAETVLFSPVPVPGGRLVSAVFKNRVMNKDATDDQVAFALAVIRACRPLTRGLHAAALVDLDLGDSATHISVPTTVIAGSADLLLPERMSRHIVEILDRNGVLADYHVWPTGHLGTIEAADRFDAVLERVAARASRWKAAAV</sequence>
<dbReference type="Pfam" id="PF00561">
    <property type="entry name" value="Abhydrolase_1"/>
    <property type="match status" value="1"/>
</dbReference>
<comment type="caution">
    <text evidence="2">The sequence shown here is derived from an EMBL/GenBank/DDBJ whole genome shotgun (WGS) entry which is preliminary data.</text>
</comment>
<accession>A0A931N783</accession>
<feature type="domain" description="AB hydrolase-1" evidence="1">
    <location>
        <begin position="67"/>
        <end position="327"/>
    </location>
</feature>
<dbReference type="RefSeq" id="WP_196153604.1">
    <property type="nucleotide sequence ID" value="NZ_JADMLG010000023.1"/>
</dbReference>
<gene>
    <name evidence="2" type="ORF">IT779_34145</name>
</gene>
<keyword evidence="2" id="KW-0378">Hydrolase</keyword>
<proteinExistence type="predicted"/>
<dbReference type="InterPro" id="IPR050471">
    <property type="entry name" value="AB_hydrolase"/>
</dbReference>
<dbReference type="Gene3D" id="3.40.50.1820">
    <property type="entry name" value="alpha/beta hydrolase"/>
    <property type="match status" value="1"/>
</dbReference>
<dbReference type="Proteomes" id="UP000655751">
    <property type="component" value="Unassembled WGS sequence"/>
</dbReference>
<organism evidence="2 3">
    <name type="scientific">Nocardia bovistercoris</name>
    <dbReference type="NCBI Taxonomy" id="2785916"/>
    <lineage>
        <taxon>Bacteria</taxon>
        <taxon>Bacillati</taxon>
        <taxon>Actinomycetota</taxon>
        <taxon>Actinomycetes</taxon>
        <taxon>Mycobacteriales</taxon>
        <taxon>Nocardiaceae</taxon>
        <taxon>Nocardia</taxon>
    </lineage>
</organism>
<dbReference type="PANTHER" id="PTHR43433:SF1">
    <property type="entry name" value="BLL5160 PROTEIN"/>
    <property type="match status" value="1"/>
</dbReference>
<dbReference type="InterPro" id="IPR000073">
    <property type="entry name" value="AB_hydrolase_1"/>
</dbReference>
<name>A0A931N783_9NOCA</name>
<evidence type="ECO:0000313" key="3">
    <source>
        <dbReference type="Proteomes" id="UP000655751"/>
    </source>
</evidence>
<evidence type="ECO:0000313" key="2">
    <source>
        <dbReference type="EMBL" id="MBH0781326.1"/>
    </source>
</evidence>